<organism evidence="3 4">
    <name type="scientific">Suillus discolor</name>
    <dbReference type="NCBI Taxonomy" id="1912936"/>
    <lineage>
        <taxon>Eukaryota</taxon>
        <taxon>Fungi</taxon>
        <taxon>Dikarya</taxon>
        <taxon>Basidiomycota</taxon>
        <taxon>Agaricomycotina</taxon>
        <taxon>Agaricomycetes</taxon>
        <taxon>Agaricomycetidae</taxon>
        <taxon>Boletales</taxon>
        <taxon>Suillineae</taxon>
        <taxon>Suillaceae</taxon>
        <taxon>Suillus</taxon>
    </lineage>
</organism>
<dbReference type="AlphaFoldDB" id="A0A9P7JUF8"/>
<dbReference type="InterPro" id="IPR011989">
    <property type="entry name" value="ARM-like"/>
</dbReference>
<keyword evidence="4" id="KW-1185">Reference proteome</keyword>
<dbReference type="Proteomes" id="UP000823399">
    <property type="component" value="Unassembled WGS sequence"/>
</dbReference>
<dbReference type="EMBL" id="JABBWM010000025">
    <property type="protein sequence ID" value="KAG2108898.1"/>
    <property type="molecule type" value="Genomic_DNA"/>
</dbReference>
<keyword evidence="1" id="KW-0808">Transferase</keyword>
<feature type="non-terminal residue" evidence="3">
    <location>
        <position position="1"/>
    </location>
</feature>
<dbReference type="SUPFAM" id="SSF48371">
    <property type="entry name" value="ARM repeat"/>
    <property type="match status" value="1"/>
</dbReference>
<comment type="catalytic activity">
    <reaction evidence="1">
        <text>L-threonyl-[protein] + ATP = O-phospho-L-threonyl-[protein] + ADP + H(+)</text>
        <dbReference type="Rhea" id="RHEA:46608"/>
        <dbReference type="Rhea" id="RHEA-COMP:11060"/>
        <dbReference type="Rhea" id="RHEA-COMP:11605"/>
        <dbReference type="ChEBI" id="CHEBI:15378"/>
        <dbReference type="ChEBI" id="CHEBI:30013"/>
        <dbReference type="ChEBI" id="CHEBI:30616"/>
        <dbReference type="ChEBI" id="CHEBI:61977"/>
        <dbReference type="ChEBI" id="CHEBI:456216"/>
        <dbReference type="EC" id="2.7.11.1"/>
    </reaction>
</comment>
<comment type="caution">
    <text evidence="3">The sequence shown here is derived from an EMBL/GenBank/DDBJ whole genome shotgun (WGS) entry which is preliminary data.</text>
</comment>
<evidence type="ECO:0000313" key="4">
    <source>
        <dbReference type="Proteomes" id="UP000823399"/>
    </source>
</evidence>
<dbReference type="EC" id="2.7.11.1" evidence="1"/>
<accession>A0A9P7JUF8</accession>
<gene>
    <name evidence="3" type="ORF">F5147DRAFT_553686</name>
</gene>
<keyword evidence="1" id="KW-0723">Serine/threonine-protein kinase</keyword>
<proteinExistence type="inferred from homology"/>
<dbReference type="InterPro" id="IPR024585">
    <property type="entry name" value="mTOR_dom"/>
</dbReference>
<sequence length="143" mass="15855">VVREVVKVLGILGALDPYRRKEVANETPLSAVNAVAISQTGSLMGSDNYYQTVVITSLLAVLKDQSLSNHHHTIIEAIMNIFRMQGLKCVAFLPQIIPAFTAVARTSTARLQEFHLQQLAILVGIIKQHIRNYMPEVFSLVTE</sequence>
<keyword evidence="1" id="KW-0547">Nucleotide-binding</keyword>
<dbReference type="GO" id="GO:0004674">
    <property type="term" value="F:protein serine/threonine kinase activity"/>
    <property type="evidence" value="ECO:0007669"/>
    <property type="project" value="UniProtKB-KW"/>
</dbReference>
<keyword evidence="1" id="KW-0067">ATP-binding</keyword>
<name>A0A9P7JUF8_9AGAM</name>
<reference evidence="3" key="1">
    <citation type="journal article" date="2020" name="New Phytol.">
        <title>Comparative genomics reveals dynamic genome evolution in host specialist ectomycorrhizal fungi.</title>
        <authorList>
            <person name="Lofgren L.A."/>
            <person name="Nguyen N.H."/>
            <person name="Vilgalys R."/>
            <person name="Ruytinx J."/>
            <person name="Liao H.L."/>
            <person name="Branco S."/>
            <person name="Kuo A."/>
            <person name="LaButti K."/>
            <person name="Lipzen A."/>
            <person name="Andreopoulos W."/>
            <person name="Pangilinan J."/>
            <person name="Riley R."/>
            <person name="Hundley H."/>
            <person name="Na H."/>
            <person name="Barry K."/>
            <person name="Grigoriev I.V."/>
            <person name="Stajich J.E."/>
            <person name="Kennedy P.G."/>
        </authorList>
    </citation>
    <scope>NUCLEOTIDE SEQUENCE</scope>
    <source>
        <strain evidence="3">FC423</strain>
    </source>
</reference>
<dbReference type="OrthoDB" id="381190at2759"/>
<dbReference type="GO" id="GO:0005524">
    <property type="term" value="F:ATP binding"/>
    <property type="evidence" value="ECO:0007669"/>
    <property type="project" value="UniProtKB-KW"/>
</dbReference>
<dbReference type="SMART" id="SM01346">
    <property type="entry name" value="DUF3385"/>
    <property type="match status" value="1"/>
</dbReference>
<dbReference type="GeneID" id="64692717"/>
<dbReference type="Gene3D" id="1.25.10.10">
    <property type="entry name" value="Leucine-rich Repeat Variant"/>
    <property type="match status" value="1"/>
</dbReference>
<evidence type="ECO:0000259" key="2">
    <source>
        <dbReference type="SMART" id="SM01346"/>
    </source>
</evidence>
<dbReference type="InterPro" id="IPR016024">
    <property type="entry name" value="ARM-type_fold"/>
</dbReference>
<keyword evidence="1 3" id="KW-0418">Kinase</keyword>
<evidence type="ECO:0000256" key="1">
    <source>
        <dbReference type="RuleBase" id="RU364109"/>
    </source>
</evidence>
<evidence type="ECO:0000313" key="3">
    <source>
        <dbReference type="EMBL" id="KAG2108898.1"/>
    </source>
</evidence>
<dbReference type="RefSeq" id="XP_041293141.1">
    <property type="nucleotide sequence ID" value="XM_041430458.1"/>
</dbReference>
<comment type="similarity">
    <text evidence="1">Belongs to the PI3/PI4-kinase family.</text>
</comment>
<dbReference type="Pfam" id="PF11865">
    <property type="entry name" value="mTOR_dom"/>
    <property type="match status" value="1"/>
</dbReference>
<feature type="non-terminal residue" evidence="3">
    <location>
        <position position="143"/>
    </location>
</feature>
<protein>
    <recommendedName>
        <fullName evidence="1">Serine/threonine-protein kinase TOR</fullName>
        <ecNumber evidence="1">2.7.11.1</ecNumber>
    </recommendedName>
</protein>
<feature type="domain" description="Serine/threonine-protein kinase mTOR" evidence="2">
    <location>
        <begin position="1"/>
        <end position="127"/>
    </location>
</feature>